<accession>A0A392SVB4</accession>
<sequence>MTSISPVHELKPKVITPMPRSNDLGLLFWTEPKIGPNPLLLGQPNKASPPRPRQHNMLATCSSPHGHVVIRAYSFSPIRGTAHPRMRTK</sequence>
<name>A0A392SVB4_9FABA</name>
<evidence type="ECO:0000313" key="1">
    <source>
        <dbReference type="EMBL" id="MCI52377.1"/>
    </source>
</evidence>
<dbReference type="EMBL" id="LXQA010446330">
    <property type="protein sequence ID" value="MCI52377.1"/>
    <property type="molecule type" value="Genomic_DNA"/>
</dbReference>
<protein>
    <submittedName>
        <fullName evidence="1">Uncharacterized protein</fullName>
    </submittedName>
</protein>
<proteinExistence type="predicted"/>
<reference evidence="1 2" key="1">
    <citation type="journal article" date="2018" name="Front. Plant Sci.">
        <title>Red Clover (Trifolium pratense) and Zigzag Clover (T. medium) - A Picture of Genomic Similarities and Differences.</title>
        <authorList>
            <person name="Dluhosova J."/>
            <person name="Istvanek J."/>
            <person name="Nedelnik J."/>
            <person name="Repkova J."/>
        </authorList>
    </citation>
    <scope>NUCLEOTIDE SEQUENCE [LARGE SCALE GENOMIC DNA]</scope>
    <source>
        <strain evidence="2">cv. 10/8</strain>
        <tissue evidence="1">Leaf</tissue>
    </source>
</reference>
<evidence type="ECO:0000313" key="2">
    <source>
        <dbReference type="Proteomes" id="UP000265520"/>
    </source>
</evidence>
<dbReference type="AlphaFoldDB" id="A0A392SVB4"/>
<comment type="caution">
    <text evidence="1">The sequence shown here is derived from an EMBL/GenBank/DDBJ whole genome shotgun (WGS) entry which is preliminary data.</text>
</comment>
<dbReference type="Proteomes" id="UP000265520">
    <property type="component" value="Unassembled WGS sequence"/>
</dbReference>
<keyword evidence="2" id="KW-1185">Reference proteome</keyword>
<organism evidence="1 2">
    <name type="scientific">Trifolium medium</name>
    <dbReference type="NCBI Taxonomy" id="97028"/>
    <lineage>
        <taxon>Eukaryota</taxon>
        <taxon>Viridiplantae</taxon>
        <taxon>Streptophyta</taxon>
        <taxon>Embryophyta</taxon>
        <taxon>Tracheophyta</taxon>
        <taxon>Spermatophyta</taxon>
        <taxon>Magnoliopsida</taxon>
        <taxon>eudicotyledons</taxon>
        <taxon>Gunneridae</taxon>
        <taxon>Pentapetalae</taxon>
        <taxon>rosids</taxon>
        <taxon>fabids</taxon>
        <taxon>Fabales</taxon>
        <taxon>Fabaceae</taxon>
        <taxon>Papilionoideae</taxon>
        <taxon>50 kb inversion clade</taxon>
        <taxon>NPAAA clade</taxon>
        <taxon>Hologalegina</taxon>
        <taxon>IRL clade</taxon>
        <taxon>Trifolieae</taxon>
        <taxon>Trifolium</taxon>
    </lineage>
</organism>